<keyword evidence="3" id="KW-0132">Cell division</keyword>
<dbReference type="SUPFAM" id="SSF63748">
    <property type="entry name" value="Tudor/PWWP/MBT"/>
    <property type="match status" value="1"/>
</dbReference>
<dbReference type="GO" id="GO:0009556">
    <property type="term" value="P:microsporogenesis"/>
    <property type="evidence" value="ECO:0007669"/>
    <property type="project" value="UniProtKB-ARBA"/>
</dbReference>
<dbReference type="GO" id="GO:0051301">
    <property type="term" value="P:cell division"/>
    <property type="evidence" value="ECO:0007669"/>
    <property type="project" value="UniProtKB-KW"/>
</dbReference>
<comment type="similarity">
    <text evidence="2">Belongs to the PDS5 family.</text>
</comment>
<dbReference type="SUPFAM" id="SSF48371">
    <property type="entry name" value="ARM repeat"/>
    <property type="match status" value="1"/>
</dbReference>
<keyword evidence="6" id="KW-0498">Mitosis</keyword>
<evidence type="ECO:0000256" key="6">
    <source>
        <dbReference type="ARBA" id="ARBA00022776"/>
    </source>
</evidence>
<dbReference type="GO" id="GO:0035825">
    <property type="term" value="P:homologous recombination"/>
    <property type="evidence" value="ECO:0007669"/>
    <property type="project" value="UniProtKB-ARBA"/>
</dbReference>
<evidence type="ECO:0000313" key="13">
    <source>
        <dbReference type="Proteomes" id="UP000834106"/>
    </source>
</evidence>
<dbReference type="FunFam" id="2.30.30.140:FF:000033">
    <property type="entry name" value="Binding protein"/>
    <property type="match status" value="1"/>
</dbReference>
<dbReference type="InterPro" id="IPR016024">
    <property type="entry name" value="ARM-type_fold"/>
</dbReference>
<evidence type="ECO:0000256" key="9">
    <source>
        <dbReference type="ARBA" id="ARBA00023306"/>
    </source>
</evidence>
<keyword evidence="13" id="KW-1185">Reference proteome</keyword>
<organism evidence="12 13">
    <name type="scientific">Fraxinus pennsylvanica</name>
    <dbReference type="NCBI Taxonomy" id="56036"/>
    <lineage>
        <taxon>Eukaryota</taxon>
        <taxon>Viridiplantae</taxon>
        <taxon>Streptophyta</taxon>
        <taxon>Embryophyta</taxon>
        <taxon>Tracheophyta</taxon>
        <taxon>Spermatophyta</taxon>
        <taxon>Magnoliopsida</taxon>
        <taxon>eudicotyledons</taxon>
        <taxon>Gunneridae</taxon>
        <taxon>Pentapetalae</taxon>
        <taxon>asterids</taxon>
        <taxon>lamiids</taxon>
        <taxon>Lamiales</taxon>
        <taxon>Oleaceae</taxon>
        <taxon>Oleeae</taxon>
        <taxon>Fraxinus</taxon>
    </lineage>
</organism>
<dbReference type="CDD" id="cd20404">
    <property type="entry name" value="Tudor_Agenet_AtEML-like"/>
    <property type="match status" value="1"/>
</dbReference>
<evidence type="ECO:0000256" key="2">
    <source>
        <dbReference type="ARBA" id="ARBA00006254"/>
    </source>
</evidence>
<dbReference type="InterPro" id="IPR039776">
    <property type="entry name" value="Pds5"/>
</dbReference>
<evidence type="ECO:0000256" key="4">
    <source>
        <dbReference type="ARBA" id="ARBA00022737"/>
    </source>
</evidence>
<feature type="compositionally biased region" description="Polar residues" evidence="11">
    <location>
        <begin position="703"/>
        <end position="715"/>
    </location>
</feature>
<dbReference type="PANTHER" id="PTHR12663">
    <property type="entry name" value="ANDROGEN INDUCED INHIBITOR OF PROLIFERATION AS3 / PDS5-RELATED"/>
    <property type="match status" value="1"/>
</dbReference>
<keyword evidence="5" id="KW-0227">DNA damage</keyword>
<feature type="region of interest" description="Disordered" evidence="11">
    <location>
        <begin position="654"/>
        <end position="842"/>
    </location>
</feature>
<feature type="compositionally biased region" description="Basic and acidic residues" evidence="11">
    <location>
        <begin position="527"/>
        <end position="554"/>
    </location>
</feature>
<evidence type="ECO:0000256" key="7">
    <source>
        <dbReference type="ARBA" id="ARBA00023204"/>
    </source>
</evidence>
<gene>
    <name evidence="12" type="ORF">FPE_LOCUS7131</name>
</gene>
<dbReference type="AlphaFoldDB" id="A0AAD2DQ76"/>
<accession>A0AAD2DQ76</accession>
<sequence>MEEQLKAAGNRLLQPPDSLDKLLPLLDQIEDLLSKVEQSPVKSIQAALSPLMKALVADELLKHSDVDVKVAVASCISEITRITAPDAPYDDEKMKDIFQLVVSSFEHLSDQSSRSYAKRTMILETVSKVRSCVIMLDLECDQLITEMFQHFFKAIRDYHPENIFTSMETIMTVVLDESEAISPELLTILLASVKRNNEEFLPVSTKLGERVFERCSVKLKPYLIRSLKSSGISLDDYSEVVTSVCKWTGGPTGHNSDSTCVDQSVAIDVAGGTSLEEENPDVKVLPKSILSNGVNETGNGVILTDVDFKKAGSFDAKLTSETESDDLAAQKQTNSESNPEQAAEQRGKRPCSSNNSTEISGIGDNERGVEQLPVHLGSRGKDVETVEAEKPLDKVKETRIQLSLSKASERKDVNVAFPSPTGILPDESRPKKAGRPKKKEILVKNKRVSVDAASKKASDGASDSEMKKHRRFGKREPAEIPENQVLAEEDTREDSTTSQSEANSPNQIDDKVGANNEMKAVSSSKNADVKKREHVKARVDKDKLKSSAKDDAKDMVASLSSPKKSTNVENNREETPRMSTKRKGTPGTDKASGTRESGKNLVGSKVKVWWPKDRMFYEGIIDSFDSVKKMHKILYNDGDEEKLNLRKERWEFVDNSSVVDAGQPVEFASTDTPSEMQTKKAKINPEASSKDGKMKLSHKSKLKNTGTSGHKSTNAAKPDPKVDDETSSSGGKSEDDTSGKSKNLSQKLSGKSVDDSQKASGKSKDVDTSKISGRSKQDRQKTPNSNGKGNTKSSLPKSKETDGMKEKATDSGKMSEIKKGKSQDKSKAPESDTNSGKKRRRS</sequence>
<dbReference type="Proteomes" id="UP000834106">
    <property type="component" value="Chromosome 4"/>
</dbReference>
<dbReference type="GO" id="GO:0005634">
    <property type="term" value="C:nucleus"/>
    <property type="evidence" value="ECO:0007669"/>
    <property type="project" value="UniProtKB-SubCell"/>
</dbReference>
<evidence type="ECO:0000256" key="1">
    <source>
        <dbReference type="ARBA" id="ARBA00004123"/>
    </source>
</evidence>
<dbReference type="GO" id="GO:0000785">
    <property type="term" value="C:chromatin"/>
    <property type="evidence" value="ECO:0007669"/>
    <property type="project" value="TreeGrafter"/>
</dbReference>
<feature type="compositionally biased region" description="Polar residues" evidence="11">
    <location>
        <begin position="330"/>
        <end position="340"/>
    </location>
</feature>
<comment type="function">
    <text evidence="10">Cohesin cofactor dispensable during the meiotic division but playing an important role in DNA repair by homologous recombination (HR) probably by helping SMC5/SMC6 complex. Regulator of sister chromatid cohesion in mitosis which may stabilize cohesin complex association with chromatin. May couple sister chromatid cohesion during mitosis to DNA replication. Cohesion ensures that chromosome partitioning is accurate in both meiotic and mitotic cells and plays an important role in DNA repair.</text>
</comment>
<dbReference type="Pfam" id="PF20168">
    <property type="entry name" value="PDS5"/>
    <property type="match status" value="1"/>
</dbReference>
<dbReference type="GO" id="GO:0006281">
    <property type="term" value="P:DNA repair"/>
    <property type="evidence" value="ECO:0007669"/>
    <property type="project" value="UniProtKB-KW"/>
</dbReference>
<keyword evidence="8" id="KW-0539">Nucleus</keyword>
<proteinExistence type="inferred from homology"/>
<evidence type="ECO:0000256" key="5">
    <source>
        <dbReference type="ARBA" id="ARBA00022763"/>
    </source>
</evidence>
<evidence type="ECO:0000256" key="8">
    <source>
        <dbReference type="ARBA" id="ARBA00023242"/>
    </source>
</evidence>
<evidence type="ECO:0000256" key="3">
    <source>
        <dbReference type="ARBA" id="ARBA00022618"/>
    </source>
</evidence>
<feature type="compositionally biased region" description="Polar residues" evidence="11">
    <location>
        <begin position="496"/>
        <end position="507"/>
    </location>
</feature>
<feature type="compositionally biased region" description="Polar residues" evidence="11">
    <location>
        <begin position="782"/>
        <end position="796"/>
    </location>
</feature>
<reference evidence="12" key="1">
    <citation type="submission" date="2023-05" db="EMBL/GenBank/DDBJ databases">
        <authorList>
            <person name="Huff M."/>
        </authorList>
    </citation>
    <scope>NUCLEOTIDE SEQUENCE</scope>
</reference>
<keyword evidence="4" id="KW-0677">Repeat</keyword>
<feature type="compositionally biased region" description="Basic and acidic residues" evidence="11">
    <location>
        <begin position="797"/>
        <end position="830"/>
    </location>
</feature>
<evidence type="ECO:0000313" key="12">
    <source>
        <dbReference type="EMBL" id="CAI9759701.1"/>
    </source>
</evidence>
<feature type="region of interest" description="Disordered" evidence="11">
    <location>
        <begin position="319"/>
        <end position="369"/>
    </location>
</feature>
<keyword evidence="9" id="KW-0131">Cell cycle</keyword>
<protein>
    <submittedName>
        <fullName evidence="12">Uncharacterized protein</fullName>
    </submittedName>
</protein>
<dbReference type="GO" id="GO:0007064">
    <property type="term" value="P:mitotic sister chromatid cohesion"/>
    <property type="evidence" value="ECO:0007669"/>
    <property type="project" value="InterPro"/>
</dbReference>
<dbReference type="Gene3D" id="2.30.30.140">
    <property type="match status" value="1"/>
</dbReference>
<keyword evidence="7" id="KW-0234">DNA repair</keyword>
<evidence type="ECO:0000256" key="11">
    <source>
        <dbReference type="SAM" id="MobiDB-lite"/>
    </source>
</evidence>
<feature type="compositionally biased region" description="Polar residues" evidence="11">
    <location>
        <begin position="740"/>
        <end position="749"/>
    </location>
</feature>
<feature type="compositionally biased region" description="Polar residues" evidence="11">
    <location>
        <begin position="558"/>
        <end position="569"/>
    </location>
</feature>
<evidence type="ECO:0000256" key="10">
    <source>
        <dbReference type="ARBA" id="ARBA00058864"/>
    </source>
</evidence>
<feature type="region of interest" description="Disordered" evidence="11">
    <location>
        <begin position="404"/>
        <end position="600"/>
    </location>
</feature>
<dbReference type="EMBL" id="OU503039">
    <property type="protein sequence ID" value="CAI9759701.1"/>
    <property type="molecule type" value="Genomic_DNA"/>
</dbReference>
<name>A0AAD2DQ76_9LAMI</name>
<comment type="subcellular location">
    <subcellularLocation>
        <location evidence="1">Nucleus</location>
    </subcellularLocation>
</comment>
<dbReference type="PANTHER" id="PTHR12663:SF3">
    <property type="entry name" value="SISTER CHROMATID COHESION PROTEIN PDS5 HOMOLOG C"/>
    <property type="match status" value="1"/>
</dbReference>
<feature type="compositionally biased region" description="Basic and acidic residues" evidence="11">
    <location>
        <begin position="752"/>
        <end position="768"/>
    </location>
</feature>